<organism evidence="2 3">
    <name type="scientific">Paractinoplanes rishiriensis</name>
    <dbReference type="NCBI Taxonomy" id="1050105"/>
    <lineage>
        <taxon>Bacteria</taxon>
        <taxon>Bacillati</taxon>
        <taxon>Actinomycetota</taxon>
        <taxon>Actinomycetes</taxon>
        <taxon>Micromonosporales</taxon>
        <taxon>Micromonosporaceae</taxon>
        <taxon>Paractinoplanes</taxon>
    </lineage>
</organism>
<proteinExistence type="predicted"/>
<comment type="caution">
    <text evidence="2">The sequence shown here is derived from an EMBL/GenBank/DDBJ whole genome shotgun (WGS) entry which is preliminary data.</text>
</comment>
<protein>
    <submittedName>
        <fullName evidence="2">Uncharacterized protein</fullName>
    </submittedName>
</protein>
<dbReference type="EMBL" id="BOMV01000034">
    <property type="protein sequence ID" value="GIE95584.1"/>
    <property type="molecule type" value="Genomic_DNA"/>
</dbReference>
<feature type="transmembrane region" description="Helical" evidence="1">
    <location>
        <begin position="100"/>
        <end position="125"/>
    </location>
</feature>
<evidence type="ECO:0000313" key="2">
    <source>
        <dbReference type="EMBL" id="GIE95584.1"/>
    </source>
</evidence>
<name>A0A919JYJ7_9ACTN</name>
<keyword evidence="1" id="KW-1133">Transmembrane helix</keyword>
<gene>
    <name evidence="2" type="ORF">Ari01nite_30490</name>
</gene>
<evidence type="ECO:0000313" key="3">
    <source>
        <dbReference type="Proteomes" id="UP000636960"/>
    </source>
</evidence>
<feature type="transmembrane region" description="Helical" evidence="1">
    <location>
        <begin position="74"/>
        <end position="94"/>
    </location>
</feature>
<evidence type="ECO:0000256" key="1">
    <source>
        <dbReference type="SAM" id="Phobius"/>
    </source>
</evidence>
<dbReference type="RefSeq" id="WP_203781879.1">
    <property type="nucleotide sequence ID" value="NZ_BOMV01000034.1"/>
</dbReference>
<dbReference type="AlphaFoldDB" id="A0A919JYJ7"/>
<keyword evidence="3" id="KW-1185">Reference proteome</keyword>
<keyword evidence="1" id="KW-0472">Membrane</keyword>
<feature type="transmembrane region" description="Helical" evidence="1">
    <location>
        <begin position="46"/>
        <end position="67"/>
    </location>
</feature>
<keyword evidence="1" id="KW-0812">Transmembrane</keyword>
<feature type="transmembrane region" description="Helical" evidence="1">
    <location>
        <begin position="12"/>
        <end position="40"/>
    </location>
</feature>
<sequence length="139" mass="14710">MTRRLVLTADGVFLTLIGGVQFTFELLSYLAGAGPLGAIFENSHYTLGWVEAHGLATLIGILLLTVARTDGRPFWNVLALAVHALLGGANLFFWSSFGHFGLVPMGVAATVAHGLFVLGNAWVLWSPGRLPAARPAPDA</sequence>
<dbReference type="Proteomes" id="UP000636960">
    <property type="component" value="Unassembled WGS sequence"/>
</dbReference>
<reference evidence="2" key="1">
    <citation type="submission" date="2021-01" db="EMBL/GenBank/DDBJ databases">
        <title>Whole genome shotgun sequence of Actinoplanes rishiriensis NBRC 108556.</title>
        <authorList>
            <person name="Komaki H."/>
            <person name="Tamura T."/>
        </authorList>
    </citation>
    <scope>NUCLEOTIDE SEQUENCE</scope>
    <source>
        <strain evidence="2">NBRC 108556</strain>
    </source>
</reference>
<accession>A0A919JYJ7</accession>